<accession>A0A252BXX6</accession>
<evidence type="ECO:0000313" key="1">
    <source>
        <dbReference type="EMBL" id="OUJ13773.1"/>
    </source>
</evidence>
<dbReference type="RefSeq" id="WP_086638276.1">
    <property type="nucleotide sequence ID" value="NZ_JAERKS010000022.1"/>
</dbReference>
<dbReference type="EMBL" id="JOPJ01000003">
    <property type="protein sequence ID" value="OUJ13773.1"/>
    <property type="molecule type" value="Genomic_DNA"/>
</dbReference>
<keyword evidence="2" id="KW-1185">Reference proteome</keyword>
<dbReference type="Proteomes" id="UP000194931">
    <property type="component" value="Unassembled WGS sequence"/>
</dbReference>
<reference evidence="2" key="1">
    <citation type="submission" date="2014-06" db="EMBL/GenBank/DDBJ databases">
        <authorList>
            <person name="Winans N.J."/>
            <person name="Newell P.D."/>
            <person name="Douglas A.E."/>
        </authorList>
    </citation>
    <scope>NUCLEOTIDE SEQUENCE [LARGE SCALE GENOMIC DNA]</scope>
</reference>
<sequence>MTSPPFSDEVLVAARAQAMELALPPACVAGVIANTRVLQNYAALIRDFPLPDTCEPAGDYTP</sequence>
<comment type="caution">
    <text evidence="1">The sequence shown here is derived from an EMBL/GenBank/DDBJ whole genome shotgun (WGS) entry which is preliminary data.</text>
</comment>
<dbReference type="Pfam" id="PF13318">
    <property type="entry name" value="AtzG-like"/>
    <property type="match status" value="1"/>
</dbReference>
<organism evidence="1 2">
    <name type="scientific">Acetobacter okinawensis</name>
    <dbReference type="NCBI Taxonomy" id="1076594"/>
    <lineage>
        <taxon>Bacteria</taxon>
        <taxon>Pseudomonadati</taxon>
        <taxon>Pseudomonadota</taxon>
        <taxon>Alphaproteobacteria</taxon>
        <taxon>Acetobacterales</taxon>
        <taxon>Acetobacteraceae</taxon>
        <taxon>Acetobacter</taxon>
    </lineage>
</organism>
<proteinExistence type="predicted"/>
<dbReference type="InterPro" id="IPR025148">
    <property type="entry name" value="AtzG-like"/>
</dbReference>
<dbReference type="AlphaFoldDB" id="A0A252BXX6"/>
<name>A0A252BXX6_9PROT</name>
<evidence type="ECO:0000313" key="2">
    <source>
        <dbReference type="Proteomes" id="UP000194931"/>
    </source>
</evidence>
<dbReference type="STRING" id="1236501.GCA_000613865_01283"/>
<dbReference type="OrthoDB" id="7220951at2"/>
<evidence type="ECO:0008006" key="3">
    <source>
        <dbReference type="Google" id="ProtNLM"/>
    </source>
</evidence>
<protein>
    <recommendedName>
        <fullName evidence="3">DUF4089 domain-containing protein</fullName>
    </recommendedName>
</protein>
<gene>
    <name evidence="1" type="ORF">HK26_06660</name>
</gene>